<feature type="binding site" evidence="3">
    <location>
        <position position="158"/>
    </location>
    <ligand>
        <name>Mn(2+)</name>
        <dbReference type="ChEBI" id="CHEBI:29035"/>
        <label>1</label>
    </ligand>
</feature>
<dbReference type="CDD" id="cd11593">
    <property type="entry name" value="Agmatinase-like_2"/>
    <property type="match status" value="1"/>
</dbReference>
<evidence type="ECO:0000313" key="6">
    <source>
        <dbReference type="Proteomes" id="UP000266441"/>
    </source>
</evidence>
<feature type="binding site" evidence="3">
    <location>
        <position position="274"/>
    </location>
    <ligand>
        <name>Mn(2+)</name>
        <dbReference type="ChEBI" id="CHEBI:29035"/>
        <label>1</label>
    </ligand>
</feature>
<dbReference type="SUPFAM" id="SSF52768">
    <property type="entry name" value="Arginase/deacetylase"/>
    <property type="match status" value="1"/>
</dbReference>
<feature type="binding site" evidence="3">
    <location>
        <position position="181"/>
    </location>
    <ligand>
        <name>Mn(2+)</name>
        <dbReference type="ChEBI" id="CHEBI:29035"/>
        <label>1</label>
    </ligand>
</feature>
<dbReference type="Pfam" id="PF00491">
    <property type="entry name" value="Arginase"/>
    <property type="match status" value="1"/>
</dbReference>
<dbReference type="Gene3D" id="3.40.800.10">
    <property type="entry name" value="Ureohydrolase domain"/>
    <property type="match status" value="1"/>
</dbReference>
<evidence type="ECO:0000256" key="2">
    <source>
        <dbReference type="ARBA" id="ARBA00022801"/>
    </source>
</evidence>
<comment type="similarity">
    <text evidence="4">Belongs to the arginase family.</text>
</comment>
<dbReference type="RefSeq" id="WP_119350251.1">
    <property type="nucleotide sequence ID" value="NZ_QWET01000008.1"/>
</dbReference>
<feature type="binding site" evidence="3">
    <location>
        <position position="185"/>
    </location>
    <ligand>
        <name>Mn(2+)</name>
        <dbReference type="ChEBI" id="CHEBI:29035"/>
        <label>1</label>
    </ligand>
</feature>
<proteinExistence type="inferred from homology"/>
<dbReference type="GO" id="GO:0033389">
    <property type="term" value="P:putrescine biosynthetic process from arginine, via agmatine"/>
    <property type="evidence" value="ECO:0007669"/>
    <property type="project" value="TreeGrafter"/>
</dbReference>
<organism evidence="5 6">
    <name type="scientific">Mariniphaga sediminis</name>
    <dbReference type="NCBI Taxonomy" id="1628158"/>
    <lineage>
        <taxon>Bacteria</taxon>
        <taxon>Pseudomonadati</taxon>
        <taxon>Bacteroidota</taxon>
        <taxon>Bacteroidia</taxon>
        <taxon>Marinilabiliales</taxon>
        <taxon>Prolixibacteraceae</taxon>
        <taxon>Mariniphaga</taxon>
    </lineage>
</organism>
<keyword evidence="1 3" id="KW-0479">Metal-binding</keyword>
<dbReference type="OrthoDB" id="9788689at2"/>
<feature type="binding site" evidence="3">
    <location>
        <position position="183"/>
    </location>
    <ligand>
        <name>Mn(2+)</name>
        <dbReference type="ChEBI" id="CHEBI:29035"/>
        <label>1</label>
    </ligand>
</feature>
<reference evidence="5 6" key="1">
    <citation type="journal article" date="2015" name="Int. J. Syst. Evol. Microbiol.">
        <title>Mariniphaga sediminis sp. nov., isolated from coastal sediment.</title>
        <authorList>
            <person name="Wang F.Q."/>
            <person name="Shen Q.Y."/>
            <person name="Chen G.J."/>
            <person name="Du Z.J."/>
        </authorList>
    </citation>
    <scope>NUCLEOTIDE SEQUENCE [LARGE SCALE GENOMIC DNA]</scope>
    <source>
        <strain evidence="5 6">SY21</strain>
    </source>
</reference>
<accession>A0A399CZX3</accession>
<name>A0A399CZX3_9BACT</name>
<dbReference type="PIRSF" id="PIRSF036979">
    <property type="entry name" value="Arginase"/>
    <property type="match status" value="1"/>
</dbReference>
<comment type="cofactor">
    <cofactor evidence="3">
        <name>Mn(2+)</name>
        <dbReference type="ChEBI" id="CHEBI:29035"/>
    </cofactor>
    <text evidence="3">Binds 2 manganese ions per subunit.</text>
</comment>
<evidence type="ECO:0000256" key="3">
    <source>
        <dbReference type="PIRSR" id="PIRSR036979-1"/>
    </source>
</evidence>
<dbReference type="PANTHER" id="PTHR11358:SF26">
    <property type="entry name" value="GUANIDINO ACID HYDROLASE, MITOCHONDRIAL"/>
    <property type="match status" value="1"/>
</dbReference>
<dbReference type="PANTHER" id="PTHR11358">
    <property type="entry name" value="ARGINASE/AGMATINASE"/>
    <property type="match status" value="1"/>
</dbReference>
<keyword evidence="6" id="KW-1185">Reference proteome</keyword>
<comment type="caution">
    <text evidence="5">The sequence shown here is derived from an EMBL/GenBank/DDBJ whole genome shotgun (WGS) entry which is preliminary data.</text>
</comment>
<protein>
    <submittedName>
        <fullName evidence="5">Agmatinase</fullName>
    </submittedName>
</protein>
<dbReference type="AlphaFoldDB" id="A0A399CZX3"/>
<dbReference type="GO" id="GO:0008783">
    <property type="term" value="F:agmatinase activity"/>
    <property type="evidence" value="ECO:0007669"/>
    <property type="project" value="TreeGrafter"/>
</dbReference>
<dbReference type="PRINTS" id="PR00116">
    <property type="entry name" value="ARGINASE"/>
</dbReference>
<dbReference type="GO" id="GO:0046872">
    <property type="term" value="F:metal ion binding"/>
    <property type="evidence" value="ECO:0007669"/>
    <property type="project" value="UniProtKB-KW"/>
</dbReference>
<feature type="binding site" evidence="3">
    <location>
        <position position="276"/>
    </location>
    <ligand>
        <name>Mn(2+)</name>
        <dbReference type="ChEBI" id="CHEBI:29035"/>
        <label>1</label>
    </ligand>
</feature>
<dbReference type="Proteomes" id="UP000266441">
    <property type="component" value="Unassembled WGS sequence"/>
</dbReference>
<keyword evidence="3" id="KW-0464">Manganese</keyword>
<dbReference type="EMBL" id="QWET01000008">
    <property type="protein sequence ID" value="RIH64786.1"/>
    <property type="molecule type" value="Genomic_DNA"/>
</dbReference>
<dbReference type="InterPro" id="IPR006035">
    <property type="entry name" value="Ureohydrolase"/>
</dbReference>
<keyword evidence="2" id="KW-0378">Hydrolase</keyword>
<evidence type="ECO:0000256" key="4">
    <source>
        <dbReference type="PROSITE-ProRule" id="PRU00742"/>
    </source>
</evidence>
<dbReference type="PROSITE" id="PS51409">
    <property type="entry name" value="ARGINASE_2"/>
    <property type="match status" value="1"/>
</dbReference>
<evidence type="ECO:0000256" key="1">
    <source>
        <dbReference type="ARBA" id="ARBA00022723"/>
    </source>
</evidence>
<sequence>MNSTAQIPEFNPSGVGLKNGNFIGLPFSEATARIILLPVPWDVTVSYGEGTAFGPQAILETSVQLDLFDPDIPEAWKLGIFMRPLDPEMLATRNQLRDKASGYINFVEEGGEVSDNALMRKTLDEVNEQCEKMNNWVYQQSKKILDAGKLVGIVGGDHSVPLGLLKALGEKHRDYGILQVDAHLDLRHSYEGFTFSHASIFYNVLKERAVSKLVQVGIRDYCEEEVEKADAEGNRVTVFFDQQLKENRFGGMNWNAQCEKIVEQLPERVYVSFDIDGLDAKLCPNTGTPVPGGLDFSEAVFLLKKVVESGREIIGFDVCETGNSEWDANVAARIIYKLCNLSGKSQRLI</sequence>
<gene>
    <name evidence="5" type="ORF">D1164_12115</name>
</gene>
<dbReference type="InterPro" id="IPR023696">
    <property type="entry name" value="Ureohydrolase_dom_sf"/>
</dbReference>
<evidence type="ECO:0000313" key="5">
    <source>
        <dbReference type="EMBL" id="RIH64786.1"/>
    </source>
</evidence>